<reference evidence="1 2" key="1">
    <citation type="journal article" date="2023" name="Nucleic Acids Res.">
        <title>The hologenome of Daphnia magna reveals possible DNA methylation and microbiome-mediated evolution of the host genome.</title>
        <authorList>
            <person name="Chaturvedi A."/>
            <person name="Li X."/>
            <person name="Dhandapani V."/>
            <person name="Marshall H."/>
            <person name="Kissane S."/>
            <person name="Cuenca-Cambronero M."/>
            <person name="Asole G."/>
            <person name="Calvet F."/>
            <person name="Ruiz-Romero M."/>
            <person name="Marangio P."/>
            <person name="Guigo R."/>
            <person name="Rago D."/>
            <person name="Mirbahai L."/>
            <person name="Eastwood N."/>
            <person name="Colbourne J.K."/>
            <person name="Zhou J."/>
            <person name="Mallon E."/>
            <person name="Orsini L."/>
        </authorList>
    </citation>
    <scope>NUCLEOTIDE SEQUENCE [LARGE SCALE GENOMIC DNA]</scope>
    <source>
        <strain evidence="1">LRV0_1</strain>
    </source>
</reference>
<comment type="caution">
    <text evidence="1">The sequence shown here is derived from an EMBL/GenBank/DDBJ whole genome shotgun (WGS) entry which is preliminary data.</text>
</comment>
<protein>
    <submittedName>
        <fullName evidence="1">Uncharacterized protein</fullName>
    </submittedName>
</protein>
<dbReference type="EMBL" id="JAOYFB010000039">
    <property type="protein sequence ID" value="KAK4029208.1"/>
    <property type="molecule type" value="Genomic_DNA"/>
</dbReference>
<name>A0ABR0AVP2_9CRUS</name>
<dbReference type="Proteomes" id="UP001234178">
    <property type="component" value="Unassembled WGS sequence"/>
</dbReference>
<keyword evidence="2" id="KW-1185">Reference proteome</keyword>
<evidence type="ECO:0000313" key="2">
    <source>
        <dbReference type="Proteomes" id="UP001234178"/>
    </source>
</evidence>
<sequence length="90" mass="9935">MVPTAICVPTLPIPTEESNLTSDNGIPVKLQGVTKLRLSFKISYVPCNVNSRIASPAIIFSRLATTSKRESKISQDFLLMSTLELRQNNE</sequence>
<gene>
    <name evidence="1" type="ORF">OUZ56_022214</name>
</gene>
<organism evidence="1 2">
    <name type="scientific">Daphnia magna</name>
    <dbReference type="NCBI Taxonomy" id="35525"/>
    <lineage>
        <taxon>Eukaryota</taxon>
        <taxon>Metazoa</taxon>
        <taxon>Ecdysozoa</taxon>
        <taxon>Arthropoda</taxon>
        <taxon>Crustacea</taxon>
        <taxon>Branchiopoda</taxon>
        <taxon>Diplostraca</taxon>
        <taxon>Cladocera</taxon>
        <taxon>Anomopoda</taxon>
        <taxon>Daphniidae</taxon>
        <taxon>Daphnia</taxon>
    </lineage>
</organism>
<evidence type="ECO:0000313" key="1">
    <source>
        <dbReference type="EMBL" id="KAK4029208.1"/>
    </source>
</evidence>
<proteinExistence type="predicted"/>
<accession>A0ABR0AVP2</accession>